<keyword evidence="10" id="KW-0456">Lyase</keyword>
<keyword evidence="11" id="KW-1185">Reference proteome</keyword>
<dbReference type="KEGG" id="tcu:Tcur_1679"/>
<feature type="transmembrane region" description="Helical" evidence="8">
    <location>
        <begin position="286"/>
        <end position="305"/>
    </location>
</feature>
<dbReference type="eggNOG" id="COG0659">
    <property type="taxonomic scope" value="Bacteria"/>
</dbReference>
<protein>
    <submittedName>
        <fullName evidence="10">Carbonate dehydratase</fullName>
        <ecNumber evidence="10">4.2.1.1</ecNumber>
    </submittedName>
</protein>
<feature type="transmembrane region" description="Helical" evidence="8">
    <location>
        <begin position="116"/>
        <end position="138"/>
    </location>
</feature>
<feature type="transmembrane region" description="Helical" evidence="8">
    <location>
        <begin position="241"/>
        <end position="265"/>
    </location>
</feature>
<feature type="transmembrane region" description="Helical" evidence="8">
    <location>
        <begin position="158"/>
        <end position="179"/>
    </location>
</feature>
<comment type="function">
    <text evidence="6">Catalyzes the reversible hydration of carbon dioxide to form bicarbonate.</text>
</comment>
<feature type="binding site" evidence="7">
    <location>
        <position position="637"/>
    </location>
    <ligand>
        <name>Zn(2+)</name>
        <dbReference type="ChEBI" id="CHEBI:29105"/>
    </ligand>
</feature>
<evidence type="ECO:0000256" key="5">
    <source>
        <dbReference type="ARBA" id="ARBA00023136"/>
    </source>
</evidence>
<evidence type="ECO:0000256" key="8">
    <source>
        <dbReference type="SAM" id="Phobius"/>
    </source>
</evidence>
<evidence type="ECO:0000259" key="9">
    <source>
        <dbReference type="Pfam" id="PF00916"/>
    </source>
</evidence>
<reference evidence="10 11" key="1">
    <citation type="journal article" date="2011" name="Stand. Genomic Sci.">
        <title>Complete genome sequence of Thermomonospora curvata type strain (B9).</title>
        <authorList>
            <person name="Chertkov O."/>
            <person name="Sikorski J."/>
            <person name="Nolan M."/>
            <person name="Lapidus A."/>
            <person name="Lucas S."/>
            <person name="Del Rio T.G."/>
            <person name="Tice H."/>
            <person name="Cheng J.F."/>
            <person name="Goodwin L."/>
            <person name="Pitluck S."/>
            <person name="Liolios K."/>
            <person name="Ivanova N."/>
            <person name="Mavromatis K."/>
            <person name="Mikhailova N."/>
            <person name="Ovchinnikova G."/>
            <person name="Pati A."/>
            <person name="Chen A."/>
            <person name="Palaniappan K."/>
            <person name="Djao O.D."/>
            <person name="Land M."/>
            <person name="Hauser L."/>
            <person name="Chang Y.J."/>
            <person name="Jeffries C.D."/>
            <person name="Brettin T."/>
            <person name="Han C."/>
            <person name="Detter J.C."/>
            <person name="Rohde M."/>
            <person name="Goker M."/>
            <person name="Woyke T."/>
            <person name="Bristow J."/>
            <person name="Eisen J.A."/>
            <person name="Markowitz V."/>
            <person name="Hugenholtz P."/>
            <person name="Klenk H.P."/>
            <person name="Kyrpides N.C."/>
        </authorList>
    </citation>
    <scope>NUCLEOTIDE SEQUENCE [LARGE SCALE GENOMIC DNA]</scope>
    <source>
        <strain evidence="11">ATCC 19995 / DSM 43183 / JCM 3096 / KCTC 9072 / NBRC 15933 / NCIMB 10081 / Henssen B9</strain>
    </source>
</reference>
<evidence type="ECO:0000313" key="10">
    <source>
        <dbReference type="EMBL" id="ACY97254.1"/>
    </source>
</evidence>
<dbReference type="Proteomes" id="UP000001918">
    <property type="component" value="Chromosome"/>
</dbReference>
<dbReference type="Pfam" id="PF00484">
    <property type="entry name" value="Pro_CA"/>
    <property type="match status" value="1"/>
</dbReference>
<dbReference type="AlphaFoldDB" id="D1ABY8"/>
<dbReference type="STRING" id="471852.Tcur_1679"/>
<proteinExistence type="inferred from homology"/>
<dbReference type="SMART" id="SM00947">
    <property type="entry name" value="Pro_CA"/>
    <property type="match status" value="1"/>
</dbReference>
<dbReference type="RefSeq" id="WP_012852038.1">
    <property type="nucleotide sequence ID" value="NC_013510.1"/>
</dbReference>
<feature type="transmembrane region" description="Helical" evidence="8">
    <location>
        <begin position="42"/>
        <end position="62"/>
    </location>
</feature>
<keyword evidence="7" id="KW-0862">Zinc</keyword>
<evidence type="ECO:0000313" key="11">
    <source>
        <dbReference type="Proteomes" id="UP000001918"/>
    </source>
</evidence>
<evidence type="ECO:0000256" key="1">
    <source>
        <dbReference type="ARBA" id="ARBA00004141"/>
    </source>
</evidence>
<evidence type="ECO:0000256" key="6">
    <source>
        <dbReference type="ARBA" id="ARBA00024993"/>
    </source>
</evidence>
<feature type="transmembrane region" description="Helical" evidence="8">
    <location>
        <begin position="375"/>
        <end position="404"/>
    </location>
</feature>
<dbReference type="GO" id="GO:0016020">
    <property type="term" value="C:membrane"/>
    <property type="evidence" value="ECO:0007669"/>
    <property type="project" value="UniProtKB-SubCell"/>
</dbReference>
<name>D1ABY8_THECD</name>
<dbReference type="EMBL" id="CP001738">
    <property type="protein sequence ID" value="ACY97254.1"/>
    <property type="molecule type" value="Genomic_DNA"/>
</dbReference>
<keyword evidence="3 8" id="KW-0812">Transmembrane</keyword>
<feature type="transmembrane region" description="Helical" evidence="8">
    <location>
        <begin position="325"/>
        <end position="354"/>
    </location>
</feature>
<dbReference type="GO" id="GO:0055085">
    <property type="term" value="P:transmembrane transport"/>
    <property type="evidence" value="ECO:0007669"/>
    <property type="project" value="InterPro"/>
</dbReference>
<dbReference type="Gene3D" id="3.40.1050.10">
    <property type="entry name" value="Carbonic anhydrase"/>
    <property type="match status" value="1"/>
</dbReference>
<dbReference type="InterPro" id="IPR001902">
    <property type="entry name" value="SLC26A/SulP_fam"/>
</dbReference>
<sequence length="754" mass="79483">MTLKPLTATVVRRDLPASFVVFLVTVPLSLGIAVASGAPVAAGLIAAIVGGIAAGALGGSPLQVSGPAAGLTLLVASLVQTYGWRATCTITLLAGLVQLLLGAGRVARAALAVSPAVVYGMLAGIGVVLILAQIHVVLGGSPQHSALHNVLELPGQLVGHHSHAVLVGLLTIAVLVSWGRLPLPWRGTAGAVARWVPAPLPAVVAATVTAWALGWDVPRVELPDGLFDDWQAPAMPSGSPLAITGAVVAVAVVAGVETLLCSLGVDRMRPPGTPRSDLDRELAGQGAANVLSGLLGGLPVAGVAVRSTANINAGARTRAATVMHGAWVLLLALLCGPVIELVPLSALAALLVAMGYKLIDIARVRDLRNHREAPVYFVTLGGVVLLGLGEGVLLGIVLTAWMALRRLTRLSVSVEEAAGRWHVAVTGSLTFLGVPQLMGVLRQVPAGASVDLDLNVDFMDHAAFEAVHDWRLSHERQGGEVDIDEIHECWYERAVTGETSPARKSPPPGRWWAPWANRWRRNNRSSPDASEMSPRSLLLAGVREYHGQMAPLVRPILAELAFQQTPEHLFITCVDSRVVPNIITASGPGDLFILRNVGNLVPRHGSRLADDSVMAAVEYATNVLRIKTITVCGHSNCGAMAGVLAGGTEVEHLPGLSRWLKHANHSLARFVEAEPNDGQSPLSRLCQINVQQQLDNLLTYPWLHRLVEAGELELVGLYLDLETAKVHILDRQASKFVPIPDDASGDVENLSTTT</sequence>
<feature type="transmembrane region" description="Helical" evidence="8">
    <location>
        <begin position="191"/>
        <end position="213"/>
    </location>
</feature>
<dbReference type="InterPro" id="IPR036874">
    <property type="entry name" value="Carbonic_anhydrase_sf"/>
</dbReference>
<gene>
    <name evidence="10" type="ordered locus">Tcur_1679</name>
</gene>
<accession>D1ABY8</accession>
<feature type="transmembrane region" description="Helical" evidence="8">
    <location>
        <begin position="82"/>
        <end position="104"/>
    </location>
</feature>
<evidence type="ECO:0000256" key="7">
    <source>
        <dbReference type="PIRSR" id="PIRSR601765-1"/>
    </source>
</evidence>
<comment type="cofactor">
    <cofactor evidence="7">
        <name>Zn(2+)</name>
        <dbReference type="ChEBI" id="CHEBI:29105"/>
    </cofactor>
    <text evidence="7">Binds 1 zinc ion per subunit.</text>
</comment>
<dbReference type="InterPro" id="IPR011547">
    <property type="entry name" value="SLC26A/SulP_dom"/>
</dbReference>
<dbReference type="eggNOG" id="COG0288">
    <property type="taxonomic scope" value="Bacteria"/>
</dbReference>
<evidence type="ECO:0000256" key="2">
    <source>
        <dbReference type="ARBA" id="ARBA00006217"/>
    </source>
</evidence>
<dbReference type="SUPFAM" id="SSF53056">
    <property type="entry name" value="beta-carbonic anhydrase, cab"/>
    <property type="match status" value="1"/>
</dbReference>
<feature type="binding site" evidence="7">
    <location>
        <position position="634"/>
    </location>
    <ligand>
        <name>Zn(2+)</name>
        <dbReference type="ChEBI" id="CHEBI:29105"/>
    </ligand>
</feature>
<dbReference type="PANTHER" id="PTHR11814">
    <property type="entry name" value="SULFATE TRANSPORTER"/>
    <property type="match status" value="1"/>
</dbReference>
<keyword evidence="5 8" id="KW-0472">Membrane</keyword>
<dbReference type="GO" id="GO:0008270">
    <property type="term" value="F:zinc ion binding"/>
    <property type="evidence" value="ECO:0007669"/>
    <property type="project" value="InterPro"/>
</dbReference>
<dbReference type="InterPro" id="IPR001765">
    <property type="entry name" value="Carbonic_anhydrase"/>
</dbReference>
<feature type="binding site" evidence="7">
    <location>
        <position position="575"/>
    </location>
    <ligand>
        <name>Zn(2+)</name>
        <dbReference type="ChEBI" id="CHEBI:29105"/>
    </ligand>
</feature>
<evidence type="ECO:0000256" key="4">
    <source>
        <dbReference type="ARBA" id="ARBA00022989"/>
    </source>
</evidence>
<keyword evidence="4 8" id="KW-1133">Transmembrane helix</keyword>
<dbReference type="HOGENOM" id="CLU_003182_11_0_11"/>
<evidence type="ECO:0000256" key="3">
    <source>
        <dbReference type="ARBA" id="ARBA00022692"/>
    </source>
</evidence>
<dbReference type="GO" id="GO:0004089">
    <property type="term" value="F:carbonate dehydratase activity"/>
    <property type="evidence" value="ECO:0007669"/>
    <property type="project" value="UniProtKB-EC"/>
</dbReference>
<organism evidence="10 11">
    <name type="scientific">Thermomonospora curvata (strain ATCC 19995 / DSM 43183 / JCM 3096 / KCTC 9072 / NBRC 15933 / NCIMB 10081 / Henssen B9)</name>
    <dbReference type="NCBI Taxonomy" id="471852"/>
    <lineage>
        <taxon>Bacteria</taxon>
        <taxon>Bacillati</taxon>
        <taxon>Actinomycetota</taxon>
        <taxon>Actinomycetes</taxon>
        <taxon>Streptosporangiales</taxon>
        <taxon>Thermomonosporaceae</taxon>
        <taxon>Thermomonospora</taxon>
    </lineage>
</organism>
<feature type="domain" description="SLC26A/SulP transporter" evidence="9">
    <location>
        <begin position="12"/>
        <end position="370"/>
    </location>
</feature>
<dbReference type="Pfam" id="PF00916">
    <property type="entry name" value="Sulfate_transp"/>
    <property type="match status" value="1"/>
</dbReference>
<feature type="transmembrane region" description="Helical" evidence="8">
    <location>
        <begin position="15"/>
        <end position="35"/>
    </location>
</feature>
<keyword evidence="7" id="KW-0479">Metal-binding</keyword>
<comment type="subcellular location">
    <subcellularLocation>
        <location evidence="1">Membrane</location>
        <topology evidence="1">Multi-pass membrane protein</topology>
    </subcellularLocation>
</comment>
<feature type="binding site" evidence="7">
    <location>
        <position position="573"/>
    </location>
    <ligand>
        <name>Zn(2+)</name>
        <dbReference type="ChEBI" id="CHEBI:29105"/>
    </ligand>
</feature>
<dbReference type="EC" id="4.2.1.1" evidence="10"/>
<comment type="similarity">
    <text evidence="2">Belongs to the beta-class carbonic anhydrase family.</text>
</comment>